<proteinExistence type="predicted"/>
<dbReference type="EMBL" id="GBRH01249225">
    <property type="protein sequence ID" value="JAD48670.1"/>
    <property type="molecule type" value="Transcribed_RNA"/>
</dbReference>
<protein>
    <submittedName>
        <fullName evidence="1">Uncharacterized protein</fullName>
    </submittedName>
</protein>
<reference evidence="1" key="2">
    <citation type="journal article" date="2015" name="Data Brief">
        <title>Shoot transcriptome of the giant reed, Arundo donax.</title>
        <authorList>
            <person name="Barrero R.A."/>
            <person name="Guerrero F.D."/>
            <person name="Moolhuijzen P."/>
            <person name="Goolsby J.A."/>
            <person name="Tidwell J."/>
            <person name="Bellgard S.E."/>
            <person name="Bellgard M.I."/>
        </authorList>
    </citation>
    <scope>NUCLEOTIDE SEQUENCE</scope>
    <source>
        <tissue evidence="1">Shoot tissue taken approximately 20 cm above the soil surface</tissue>
    </source>
</reference>
<sequence>MGSLVFHEPLTLPGTAIQTACPC</sequence>
<evidence type="ECO:0000313" key="1">
    <source>
        <dbReference type="EMBL" id="JAD48670.1"/>
    </source>
</evidence>
<reference evidence="1" key="1">
    <citation type="submission" date="2014-09" db="EMBL/GenBank/DDBJ databases">
        <authorList>
            <person name="Magalhaes I.L.F."/>
            <person name="Oliveira U."/>
            <person name="Santos F.R."/>
            <person name="Vidigal T.H.D.A."/>
            <person name="Brescovit A.D."/>
            <person name="Santos A.J."/>
        </authorList>
    </citation>
    <scope>NUCLEOTIDE SEQUENCE</scope>
    <source>
        <tissue evidence="1">Shoot tissue taken approximately 20 cm above the soil surface</tissue>
    </source>
</reference>
<name>A0A0A9AIC2_ARUDO</name>
<dbReference type="AlphaFoldDB" id="A0A0A9AIC2"/>
<organism evidence="1">
    <name type="scientific">Arundo donax</name>
    <name type="common">Giant reed</name>
    <name type="synonym">Donax arundinaceus</name>
    <dbReference type="NCBI Taxonomy" id="35708"/>
    <lineage>
        <taxon>Eukaryota</taxon>
        <taxon>Viridiplantae</taxon>
        <taxon>Streptophyta</taxon>
        <taxon>Embryophyta</taxon>
        <taxon>Tracheophyta</taxon>
        <taxon>Spermatophyta</taxon>
        <taxon>Magnoliopsida</taxon>
        <taxon>Liliopsida</taxon>
        <taxon>Poales</taxon>
        <taxon>Poaceae</taxon>
        <taxon>PACMAD clade</taxon>
        <taxon>Arundinoideae</taxon>
        <taxon>Arundineae</taxon>
        <taxon>Arundo</taxon>
    </lineage>
</organism>
<accession>A0A0A9AIC2</accession>